<accession>A0A1H2WJ80</accession>
<organism evidence="1 2">
    <name type="scientific">Sulfitobacter pontiacus</name>
    <dbReference type="NCBI Taxonomy" id="60137"/>
    <lineage>
        <taxon>Bacteria</taxon>
        <taxon>Pseudomonadati</taxon>
        <taxon>Pseudomonadota</taxon>
        <taxon>Alphaproteobacteria</taxon>
        <taxon>Rhodobacterales</taxon>
        <taxon>Roseobacteraceae</taxon>
        <taxon>Sulfitobacter</taxon>
    </lineage>
</organism>
<evidence type="ECO:0000313" key="1">
    <source>
        <dbReference type="EMBL" id="SDW80587.1"/>
    </source>
</evidence>
<dbReference type="EMBL" id="FNNB01000003">
    <property type="protein sequence ID" value="SDW80587.1"/>
    <property type="molecule type" value="Genomic_DNA"/>
</dbReference>
<dbReference type="STRING" id="60137.SAMN04488041_103283"/>
<dbReference type="AlphaFoldDB" id="A0A1H2WJ80"/>
<reference evidence="2" key="1">
    <citation type="submission" date="2016-10" db="EMBL/GenBank/DDBJ databases">
        <authorList>
            <person name="Varghese N."/>
            <person name="Submissions S."/>
        </authorList>
    </citation>
    <scope>NUCLEOTIDE SEQUENCE [LARGE SCALE GENOMIC DNA]</scope>
    <source>
        <strain evidence="2">DSM 10014</strain>
    </source>
</reference>
<sequence>MPDHAPSKRGVLLRAKNGDVIGFDETGLRLNLSDSVIADIHRRLPAGAQVLPVDAAVLGDVDAWNLREQGEWYVFDANLPGAQGTRQFRRKITAAPDASAPDIIADTSGAVFGVLAIGGTRRAVTADETLSFPYHVVTTGDDLGPAGAAGTETLAPSDLMQRLTEQTRDSLIADEILRRRHAEHRALPLLYARTETDSSASISALIDGAAFTSFHQTVANLCAAARALGKPAKVLSVGLDFTLEDVLSTGPEWCAAMHALMRRITDIFADHGLRKPLFTAVFDAGTRDVSDSDVLRAQWDLAWNKGGHDHVYAAPGYMFALDEFGRPTDIARLQMAEMEACAIEARNSDQPWNCPVLLLAEREPDNPSVIRCRGEGMGPFVLDAADPLNAGSACGFRLEGDSAGAKITSVQVDAKDRNDLLITCDKPPTGEGLTLCYAIGAAPSDDGMPANRGALRDGFCYASRTGEMLHRWALPAALPVH</sequence>
<evidence type="ECO:0000313" key="2">
    <source>
        <dbReference type="Proteomes" id="UP000183076"/>
    </source>
</evidence>
<gene>
    <name evidence="1" type="ORF">SAMN04488041_103283</name>
</gene>
<name>A0A1H2WJ80_9RHOB</name>
<dbReference type="Proteomes" id="UP000183076">
    <property type="component" value="Unassembled WGS sequence"/>
</dbReference>
<evidence type="ECO:0008006" key="3">
    <source>
        <dbReference type="Google" id="ProtNLM"/>
    </source>
</evidence>
<dbReference type="RefSeq" id="WP_074635467.1">
    <property type="nucleotide sequence ID" value="NZ_CP160849.1"/>
</dbReference>
<dbReference type="GeneID" id="94021401"/>
<protein>
    <recommendedName>
        <fullName evidence="3">Sialate O-acetylesterase domain-containing protein</fullName>
    </recommendedName>
</protein>
<proteinExistence type="predicted"/>